<evidence type="ECO:0000256" key="1">
    <source>
        <dbReference type="ARBA" id="ARBA00004442"/>
    </source>
</evidence>
<gene>
    <name evidence="6" type="ORF">Q9312_05270</name>
</gene>
<dbReference type="InterPro" id="IPR006664">
    <property type="entry name" value="OMP_bac"/>
</dbReference>
<dbReference type="PANTHER" id="PTHR30329:SF21">
    <property type="entry name" value="LIPOPROTEIN YIAD-RELATED"/>
    <property type="match status" value="1"/>
</dbReference>
<evidence type="ECO:0000256" key="4">
    <source>
        <dbReference type="PROSITE-ProRule" id="PRU00473"/>
    </source>
</evidence>
<dbReference type="CDD" id="cd07185">
    <property type="entry name" value="OmpA_C-like"/>
    <property type="match status" value="1"/>
</dbReference>
<dbReference type="PRINTS" id="PR01023">
    <property type="entry name" value="NAFLGMOTY"/>
</dbReference>
<dbReference type="GO" id="GO:0009279">
    <property type="term" value="C:cell outer membrane"/>
    <property type="evidence" value="ECO:0007669"/>
    <property type="project" value="UniProtKB-SubCell"/>
</dbReference>
<comment type="subcellular location">
    <subcellularLocation>
        <location evidence="1">Cell outer membrane</location>
    </subcellularLocation>
</comment>
<evidence type="ECO:0000259" key="5">
    <source>
        <dbReference type="PROSITE" id="PS51123"/>
    </source>
</evidence>
<dbReference type="InterPro" id="IPR006665">
    <property type="entry name" value="OmpA-like"/>
</dbReference>
<keyword evidence="7" id="KW-1185">Reference proteome</keyword>
<dbReference type="InterPro" id="IPR041544">
    <property type="entry name" value="MotY_N"/>
</dbReference>
<dbReference type="InterPro" id="IPR036737">
    <property type="entry name" value="OmpA-like_sf"/>
</dbReference>
<dbReference type="EMBL" id="CP133548">
    <property type="protein sequence ID" value="WMS88329.1"/>
    <property type="molecule type" value="Genomic_DNA"/>
</dbReference>
<dbReference type="Proteomes" id="UP001239782">
    <property type="component" value="Chromosome"/>
</dbReference>
<sequence length="291" mass="33384">MGRKIAIGFLLIVTQAVNAGFRVYQAEIDESKWTFEGNPVQCRLQHNIPTYGEAVFFSRASRTPNMSFVLDSKRSRLKTDSLIDVQALAPQWQPGVRARALNDVSAIPGEKTLNVVDEDAWKLLVNLEQGMNPAFSYRAFDDRSDRVSIALSAVNFKMVYENFLDCVEQLLPYDFREIQYTMVHFDFDRSQLSPSDKAKLDVLSEFIKYDPDIQVVLVEGHTDSIAFRRYNKKLGQRRANVVKQYLLEKGVSSQKIMAVSHGERRPLESNHTAEGRAMNRRVFVTLDRRIR</sequence>
<evidence type="ECO:0000313" key="7">
    <source>
        <dbReference type="Proteomes" id="UP001239782"/>
    </source>
</evidence>
<keyword evidence="2 4" id="KW-0472">Membrane</keyword>
<dbReference type="PROSITE" id="PS51123">
    <property type="entry name" value="OMPA_2"/>
    <property type="match status" value="1"/>
</dbReference>
<dbReference type="Gene3D" id="2.60.40.2540">
    <property type="match status" value="1"/>
</dbReference>
<dbReference type="RefSeq" id="WP_309203540.1">
    <property type="nucleotide sequence ID" value="NZ_CP133548.1"/>
</dbReference>
<dbReference type="PRINTS" id="PR01021">
    <property type="entry name" value="OMPADOMAIN"/>
</dbReference>
<feature type="domain" description="OmpA-like" evidence="5">
    <location>
        <begin position="173"/>
        <end position="290"/>
    </location>
</feature>
<keyword evidence="3" id="KW-0998">Cell outer membrane</keyword>
<dbReference type="PANTHER" id="PTHR30329">
    <property type="entry name" value="STATOR ELEMENT OF FLAGELLAR MOTOR COMPLEX"/>
    <property type="match status" value="1"/>
</dbReference>
<accession>A0AA51X7W6</accession>
<dbReference type="InterPro" id="IPR050330">
    <property type="entry name" value="Bact_OuterMem_StrucFunc"/>
</dbReference>
<dbReference type="SUPFAM" id="SSF103088">
    <property type="entry name" value="OmpA-like"/>
    <property type="match status" value="1"/>
</dbReference>
<dbReference type="Gene3D" id="3.30.1330.60">
    <property type="entry name" value="OmpA-like domain"/>
    <property type="match status" value="1"/>
</dbReference>
<protein>
    <submittedName>
        <fullName evidence="6">OmpA family protein</fullName>
    </submittedName>
</protein>
<name>A0AA51X7W6_9GAMM</name>
<proteinExistence type="predicted"/>
<evidence type="ECO:0000256" key="3">
    <source>
        <dbReference type="ARBA" id="ARBA00023237"/>
    </source>
</evidence>
<evidence type="ECO:0000256" key="2">
    <source>
        <dbReference type="ARBA" id="ARBA00023136"/>
    </source>
</evidence>
<dbReference type="Pfam" id="PF18393">
    <property type="entry name" value="MotY_N"/>
    <property type="match status" value="1"/>
</dbReference>
<dbReference type="Pfam" id="PF00691">
    <property type="entry name" value="OmpA"/>
    <property type="match status" value="1"/>
</dbReference>
<dbReference type="KEGG" id="plei:Q9312_05270"/>
<reference evidence="6 7" key="1">
    <citation type="submission" date="2023-08" db="EMBL/GenBank/DDBJ databases">
        <title>Pleionea litopenaei sp. nov., isolated from stomach of juvenile Litopenaeus vannamei.</title>
        <authorList>
            <person name="Rho A.M."/>
            <person name="Hwang C.Y."/>
        </authorList>
    </citation>
    <scope>NUCLEOTIDE SEQUENCE [LARGE SCALE GENOMIC DNA]</scope>
    <source>
        <strain evidence="6 7">HL-JVS1</strain>
    </source>
</reference>
<organism evidence="6 7">
    <name type="scientific">Pleionea litopenaei</name>
    <dbReference type="NCBI Taxonomy" id="3070815"/>
    <lineage>
        <taxon>Bacteria</taxon>
        <taxon>Pseudomonadati</taxon>
        <taxon>Pseudomonadota</taxon>
        <taxon>Gammaproteobacteria</taxon>
        <taxon>Oceanospirillales</taxon>
        <taxon>Pleioneaceae</taxon>
        <taxon>Pleionea</taxon>
    </lineage>
</organism>
<dbReference type="AlphaFoldDB" id="A0AA51X7W6"/>
<evidence type="ECO:0000313" key="6">
    <source>
        <dbReference type="EMBL" id="WMS88329.1"/>
    </source>
</evidence>